<evidence type="ECO:0000313" key="2">
    <source>
        <dbReference type="Proteomes" id="UP001218423"/>
    </source>
</evidence>
<dbReference type="EMBL" id="CP120943">
    <property type="protein sequence ID" value="WFG00296.1"/>
    <property type="molecule type" value="Genomic_DNA"/>
</dbReference>
<evidence type="ECO:0000313" key="1">
    <source>
        <dbReference type="EMBL" id="WFG00296.1"/>
    </source>
</evidence>
<proteinExistence type="predicted"/>
<dbReference type="AlphaFoldDB" id="A0AAJ6CTW9"/>
<organism evidence="1 2">
    <name type="scientific">Aeromonas caviae</name>
    <name type="common">Aeromonas punctata</name>
    <dbReference type="NCBI Taxonomy" id="648"/>
    <lineage>
        <taxon>Bacteria</taxon>
        <taxon>Pseudomonadati</taxon>
        <taxon>Pseudomonadota</taxon>
        <taxon>Gammaproteobacteria</taxon>
        <taxon>Aeromonadales</taxon>
        <taxon>Aeromonadaceae</taxon>
        <taxon>Aeromonas</taxon>
    </lineage>
</organism>
<sequence>MIDVFIQTNTPIDDIANALSGFAAGSRVQVRNGGPTELWVHTPSGWEKEQPGMILYESLSPKHIEFFGYVTEWGFTKPIDARSLRLTENEAKEWLTSMERRQYLLEDGIGCSINMDVDDHVVTCAVVTIALSEFKQYAIQPGGALNDKILAWAGDMLKAGADAIDICIALPR</sequence>
<name>A0AAJ6CTW9_AERCA</name>
<dbReference type="Proteomes" id="UP001218423">
    <property type="component" value="Plasmid pAC1520"/>
</dbReference>
<dbReference type="RefSeq" id="WP_128342745.1">
    <property type="nucleotide sequence ID" value="NZ_CAWOMG010000077.1"/>
</dbReference>
<keyword evidence="1" id="KW-0614">Plasmid</keyword>
<accession>A0AAJ6CTW9</accession>
<protein>
    <submittedName>
        <fullName evidence="1">Uncharacterized protein</fullName>
    </submittedName>
</protein>
<gene>
    <name evidence="1" type="ORF">P5S46_21275</name>
</gene>
<geneLocation type="plasmid" evidence="1 2">
    <name>pAC1520</name>
</geneLocation>
<reference evidence="1" key="1">
    <citation type="submission" date="2023-03" db="EMBL/GenBank/DDBJ databases">
        <title>Aeromonas caviae strain AC1520.</title>
        <authorList>
            <person name="Xie T."/>
            <person name="Zhang Q."/>
            <person name="Deng J."/>
            <person name="Li X."/>
        </authorList>
    </citation>
    <scope>NUCLEOTIDE SEQUENCE</scope>
    <source>
        <strain evidence="1">AC1520</strain>
        <plasmid evidence="1">pAC1520</plasmid>
    </source>
</reference>